<evidence type="ECO:0000256" key="5">
    <source>
        <dbReference type="ARBA" id="ARBA00022737"/>
    </source>
</evidence>
<keyword evidence="4" id="KW-0800">Toxin</keyword>
<dbReference type="PANTHER" id="PTHR38340:SF1">
    <property type="entry name" value="S-LAYER PROTEIN"/>
    <property type="match status" value="1"/>
</dbReference>
<evidence type="ECO:0000256" key="1">
    <source>
        <dbReference type="ARBA" id="ARBA00004370"/>
    </source>
</evidence>
<accession>A0A1I3EGL2</accession>
<dbReference type="PANTHER" id="PTHR38340">
    <property type="entry name" value="S-LAYER PROTEIN"/>
    <property type="match status" value="1"/>
</dbReference>
<dbReference type="InterPro" id="IPR011049">
    <property type="entry name" value="Serralysin-like_metalloprot_C"/>
</dbReference>
<evidence type="ECO:0000256" key="3">
    <source>
        <dbReference type="ARBA" id="ARBA00022525"/>
    </source>
</evidence>
<sequence length="613" mass="63017">MATIWLELRVTGNDSVGQPYYSAIVAGDQTPPAGSVYRIDWGDTGLPDAGGNNSFSGYRFEGDGVVQDFRGSTFDYPADVYIAASNSTFWFDEAPGPLRMAGVPGAGFNVFHMGDQDDATALNYTSTVYAGGGDDVLISLAEGYGEDGDDQFRGMELGYGGDGADVFSAVDTVYGGRGDDHVLDADADVVYGGAGFDHVEAAYGEYLVLGRIESVERLTTGRKLIVQGDSLATPEFSFDTFFDGIELTMAPAPPAAEFVFEGDGLEILGPSSFALAGHDAISITLAGGAMTYRAQNHVSGVEVLEVEGLGGPLTMRGSDGDDTFIGGGGADDIRGGRGDDRLRGRHGDDEIHGKLGGDRLSGDDGGDLIYGNRGVDVIYGAAGDDEIYGGVGGDLVYGGDDDDEIHGDVGSDSLEGGAGADVVFGDGGRDSIAGGEGDDVLYGGKRHDRIVGEAGDDAAYGGNGRDSIFGDAGDDALHGDRGQDALYGGEGADALYGGHADDLLFGGAGANTLDGGDGADEIHLEVGDNEATGGEGADLFIVEMGAGADTILDFEHGVDRIRIDSGATAFDQLLLSLRGDRTYVTYGLSTDVVALVGVAPEELDAGDFLFGTG</sequence>
<keyword evidence="10" id="KW-1185">Reference proteome</keyword>
<evidence type="ECO:0000256" key="8">
    <source>
        <dbReference type="SAM" id="MobiDB-lite"/>
    </source>
</evidence>
<dbReference type="PRINTS" id="PR01488">
    <property type="entry name" value="RTXTOXINA"/>
</dbReference>
<keyword evidence="7" id="KW-0472">Membrane</keyword>
<feature type="region of interest" description="Disordered" evidence="8">
    <location>
        <begin position="315"/>
        <end position="358"/>
    </location>
</feature>
<evidence type="ECO:0000256" key="7">
    <source>
        <dbReference type="ARBA" id="ARBA00023136"/>
    </source>
</evidence>
<name>A0A1I3EGL2_9RHOB</name>
<evidence type="ECO:0000256" key="4">
    <source>
        <dbReference type="ARBA" id="ARBA00022656"/>
    </source>
</evidence>
<dbReference type="Proteomes" id="UP000199377">
    <property type="component" value="Unassembled WGS sequence"/>
</dbReference>
<keyword evidence="5" id="KW-0677">Repeat</keyword>
<dbReference type="GO" id="GO:0005576">
    <property type="term" value="C:extracellular region"/>
    <property type="evidence" value="ECO:0007669"/>
    <property type="project" value="UniProtKB-SubCell"/>
</dbReference>
<dbReference type="EMBL" id="FOQH01000003">
    <property type="protein sequence ID" value="SFH98104.1"/>
    <property type="molecule type" value="Genomic_DNA"/>
</dbReference>
<dbReference type="Gene3D" id="2.150.10.10">
    <property type="entry name" value="Serralysin-like metalloprotease, C-terminal"/>
    <property type="match status" value="3"/>
</dbReference>
<proteinExistence type="predicted"/>
<protein>
    <submittedName>
        <fullName evidence="9">Hemolysin-type calcium-binding repeat-containing protein</fullName>
    </submittedName>
</protein>
<dbReference type="SUPFAM" id="SSF51120">
    <property type="entry name" value="beta-Roll"/>
    <property type="match status" value="3"/>
</dbReference>
<reference evidence="9 10" key="1">
    <citation type="submission" date="2016-10" db="EMBL/GenBank/DDBJ databases">
        <authorList>
            <person name="de Groot N.N."/>
        </authorList>
    </citation>
    <scope>NUCLEOTIDE SEQUENCE [LARGE SCALE GENOMIC DNA]</scope>
    <source>
        <strain evidence="9 10">CGMCC 1.11030</strain>
    </source>
</reference>
<dbReference type="InterPro" id="IPR018511">
    <property type="entry name" value="Hemolysin-typ_Ca-bd_CS"/>
</dbReference>
<dbReference type="InterPro" id="IPR050557">
    <property type="entry name" value="RTX_toxin/Mannuronan_C5-epim"/>
</dbReference>
<evidence type="ECO:0000313" key="9">
    <source>
        <dbReference type="EMBL" id="SFH98104.1"/>
    </source>
</evidence>
<evidence type="ECO:0000256" key="6">
    <source>
        <dbReference type="ARBA" id="ARBA00023026"/>
    </source>
</evidence>
<keyword evidence="6" id="KW-0843">Virulence</keyword>
<dbReference type="InterPro" id="IPR003995">
    <property type="entry name" value="RTX_toxin_determinant-A"/>
</dbReference>
<keyword evidence="3" id="KW-0964">Secreted</keyword>
<evidence type="ECO:0000256" key="2">
    <source>
        <dbReference type="ARBA" id="ARBA00004613"/>
    </source>
</evidence>
<dbReference type="STRING" id="1114924.SAMN05216258_103366"/>
<organism evidence="9 10">
    <name type="scientific">Albimonas pacifica</name>
    <dbReference type="NCBI Taxonomy" id="1114924"/>
    <lineage>
        <taxon>Bacteria</taxon>
        <taxon>Pseudomonadati</taxon>
        <taxon>Pseudomonadota</taxon>
        <taxon>Alphaproteobacteria</taxon>
        <taxon>Rhodobacterales</taxon>
        <taxon>Paracoccaceae</taxon>
        <taxon>Albimonas</taxon>
    </lineage>
</organism>
<dbReference type="GO" id="GO:0090729">
    <property type="term" value="F:toxin activity"/>
    <property type="evidence" value="ECO:0007669"/>
    <property type="project" value="UniProtKB-KW"/>
</dbReference>
<dbReference type="RefSeq" id="WP_092859141.1">
    <property type="nucleotide sequence ID" value="NZ_FOQH01000003.1"/>
</dbReference>
<dbReference type="PRINTS" id="PR00313">
    <property type="entry name" value="CABNDNGRPT"/>
</dbReference>
<dbReference type="PROSITE" id="PS00330">
    <property type="entry name" value="HEMOLYSIN_CALCIUM"/>
    <property type="match status" value="3"/>
</dbReference>
<dbReference type="GO" id="GO:0005509">
    <property type="term" value="F:calcium ion binding"/>
    <property type="evidence" value="ECO:0007669"/>
    <property type="project" value="InterPro"/>
</dbReference>
<dbReference type="GO" id="GO:0016020">
    <property type="term" value="C:membrane"/>
    <property type="evidence" value="ECO:0007669"/>
    <property type="project" value="UniProtKB-SubCell"/>
</dbReference>
<gene>
    <name evidence="9" type="ORF">SAMN05216258_103366</name>
</gene>
<comment type="subcellular location">
    <subcellularLocation>
        <location evidence="1">Membrane</location>
    </subcellularLocation>
    <subcellularLocation>
        <location evidence="2">Secreted</location>
    </subcellularLocation>
</comment>
<feature type="compositionally biased region" description="Basic and acidic residues" evidence="8">
    <location>
        <begin position="331"/>
        <end position="358"/>
    </location>
</feature>
<dbReference type="InterPro" id="IPR001343">
    <property type="entry name" value="Hemolysn_Ca-bd"/>
</dbReference>
<dbReference type="Pfam" id="PF00353">
    <property type="entry name" value="HemolysinCabind"/>
    <property type="match status" value="7"/>
</dbReference>
<evidence type="ECO:0000313" key="10">
    <source>
        <dbReference type="Proteomes" id="UP000199377"/>
    </source>
</evidence>
<dbReference type="AlphaFoldDB" id="A0A1I3EGL2"/>
<dbReference type="OrthoDB" id="419320at2"/>